<organism evidence="2 3">
    <name type="scientific">Pristionchus mayeri</name>
    <dbReference type="NCBI Taxonomy" id="1317129"/>
    <lineage>
        <taxon>Eukaryota</taxon>
        <taxon>Metazoa</taxon>
        <taxon>Ecdysozoa</taxon>
        <taxon>Nematoda</taxon>
        <taxon>Chromadorea</taxon>
        <taxon>Rhabditida</taxon>
        <taxon>Rhabditina</taxon>
        <taxon>Diplogasteromorpha</taxon>
        <taxon>Diplogasteroidea</taxon>
        <taxon>Neodiplogasteridae</taxon>
        <taxon>Pristionchus</taxon>
    </lineage>
</organism>
<evidence type="ECO:0000313" key="3">
    <source>
        <dbReference type="Proteomes" id="UP001328107"/>
    </source>
</evidence>
<comment type="caution">
    <text evidence="2">The sequence shown here is derived from an EMBL/GenBank/DDBJ whole genome shotgun (WGS) entry which is preliminary data.</text>
</comment>
<dbReference type="Proteomes" id="UP001328107">
    <property type="component" value="Unassembled WGS sequence"/>
</dbReference>
<accession>A0AAN4ZQ15</accession>
<evidence type="ECO:0000256" key="1">
    <source>
        <dbReference type="SAM" id="SignalP"/>
    </source>
</evidence>
<evidence type="ECO:0000313" key="2">
    <source>
        <dbReference type="EMBL" id="GMR43929.1"/>
    </source>
</evidence>
<protein>
    <submittedName>
        <fullName evidence="2">Uncharacterized protein</fullName>
    </submittedName>
</protein>
<feature type="signal peptide" evidence="1">
    <location>
        <begin position="1"/>
        <end position="25"/>
    </location>
</feature>
<sequence length="212" mass="24079">RSIEFLKMHSLAILSLLLSLSFAIARPQAGLHNSIDRLYHVQGQFDGCYRRCDVYIDKSGYGKQDETPSFFQWVEADKTKDIAPAGALKLRAALLTDNTQITINYADEVATDYKRAVLNFQLEDLDKKSSVKSIVIDVFDKICSTNNGEKSCRYVEGMDFARDNEHKISGVPLPTWDDFEFDTETSSGSLRMWMDDEEGNLLMDTRILVVEE</sequence>
<feature type="chain" id="PRO_5042823912" evidence="1">
    <location>
        <begin position="26"/>
        <end position="212"/>
    </location>
</feature>
<name>A0AAN4ZQ15_9BILA</name>
<feature type="non-terminal residue" evidence="2">
    <location>
        <position position="1"/>
    </location>
</feature>
<reference evidence="3" key="1">
    <citation type="submission" date="2022-10" db="EMBL/GenBank/DDBJ databases">
        <title>Genome assembly of Pristionchus species.</title>
        <authorList>
            <person name="Yoshida K."/>
            <person name="Sommer R.J."/>
        </authorList>
    </citation>
    <scope>NUCLEOTIDE SEQUENCE [LARGE SCALE GENOMIC DNA]</scope>
    <source>
        <strain evidence="3">RS5460</strain>
    </source>
</reference>
<keyword evidence="1" id="KW-0732">Signal</keyword>
<dbReference type="EMBL" id="BTRK01000003">
    <property type="protein sequence ID" value="GMR43929.1"/>
    <property type="molecule type" value="Genomic_DNA"/>
</dbReference>
<dbReference type="AlphaFoldDB" id="A0AAN4ZQ15"/>
<gene>
    <name evidence="2" type="ORF">PMAYCL1PPCAC_14124</name>
</gene>
<proteinExistence type="predicted"/>
<keyword evidence="3" id="KW-1185">Reference proteome</keyword>